<feature type="region of interest" description="Disordered" evidence="3">
    <location>
        <begin position="176"/>
        <end position="195"/>
    </location>
</feature>
<feature type="compositionally biased region" description="Polar residues" evidence="3">
    <location>
        <begin position="224"/>
        <end position="240"/>
    </location>
</feature>
<evidence type="ECO:0000256" key="3">
    <source>
        <dbReference type="SAM" id="MobiDB-lite"/>
    </source>
</evidence>
<feature type="compositionally biased region" description="Polar residues" evidence="3">
    <location>
        <begin position="179"/>
        <end position="195"/>
    </location>
</feature>
<evidence type="ECO:0000256" key="1">
    <source>
        <dbReference type="ARBA" id="ARBA00022737"/>
    </source>
</evidence>
<feature type="region of interest" description="Disordered" evidence="3">
    <location>
        <begin position="482"/>
        <end position="501"/>
    </location>
</feature>
<evidence type="ECO:0000313" key="6">
    <source>
        <dbReference type="Proteomes" id="UP001258017"/>
    </source>
</evidence>
<organism evidence="5 6">
    <name type="scientific">Odynerus spinipes</name>
    <dbReference type="NCBI Taxonomy" id="1348599"/>
    <lineage>
        <taxon>Eukaryota</taxon>
        <taxon>Metazoa</taxon>
        <taxon>Ecdysozoa</taxon>
        <taxon>Arthropoda</taxon>
        <taxon>Hexapoda</taxon>
        <taxon>Insecta</taxon>
        <taxon>Pterygota</taxon>
        <taxon>Neoptera</taxon>
        <taxon>Endopterygota</taxon>
        <taxon>Hymenoptera</taxon>
        <taxon>Apocrita</taxon>
        <taxon>Aculeata</taxon>
        <taxon>Vespoidea</taxon>
        <taxon>Vespidae</taxon>
        <taxon>Eumeninae</taxon>
        <taxon>Odynerus</taxon>
    </lineage>
</organism>
<keyword evidence="6" id="KW-1185">Reference proteome</keyword>
<feature type="compositionally biased region" description="Basic and acidic residues" evidence="3">
    <location>
        <begin position="350"/>
        <end position="364"/>
    </location>
</feature>
<dbReference type="InterPro" id="IPR052065">
    <property type="entry name" value="Compl_asym_regulator"/>
</dbReference>
<feature type="signal peptide" evidence="4">
    <location>
        <begin position="1"/>
        <end position="25"/>
    </location>
</feature>
<feature type="compositionally biased region" description="Basic residues" evidence="3">
    <location>
        <begin position="261"/>
        <end position="289"/>
    </location>
</feature>
<reference evidence="5" key="2">
    <citation type="journal article" date="2023" name="Commun. Biol.">
        <title>Intrasexual cuticular hydrocarbon dimorphism in a wasp sheds light on hydrocarbon biosynthesis genes in Hymenoptera.</title>
        <authorList>
            <person name="Moris V.C."/>
            <person name="Podsiadlowski L."/>
            <person name="Martin S."/>
            <person name="Oeyen J.P."/>
            <person name="Donath A."/>
            <person name="Petersen M."/>
            <person name="Wilbrandt J."/>
            <person name="Misof B."/>
            <person name="Liedtke D."/>
            <person name="Thamm M."/>
            <person name="Scheiner R."/>
            <person name="Schmitt T."/>
            <person name="Niehuis O."/>
        </authorList>
    </citation>
    <scope>NUCLEOTIDE SEQUENCE</scope>
    <source>
        <strain evidence="5">GBR_01_08_01A</strain>
    </source>
</reference>
<feature type="chain" id="PRO_5042071571" evidence="4">
    <location>
        <begin position="26"/>
        <end position="638"/>
    </location>
</feature>
<dbReference type="InterPro" id="IPR000884">
    <property type="entry name" value="TSP1_rpt"/>
</dbReference>
<dbReference type="Proteomes" id="UP001258017">
    <property type="component" value="Unassembled WGS sequence"/>
</dbReference>
<feature type="region of interest" description="Disordered" evidence="3">
    <location>
        <begin position="219"/>
        <end position="244"/>
    </location>
</feature>
<feature type="region of interest" description="Disordered" evidence="3">
    <location>
        <begin position="261"/>
        <end position="308"/>
    </location>
</feature>
<protein>
    <submittedName>
        <fullName evidence="5">Uncharacterized protein</fullName>
    </submittedName>
</protein>
<evidence type="ECO:0000256" key="2">
    <source>
        <dbReference type="ARBA" id="ARBA00023157"/>
    </source>
</evidence>
<dbReference type="SMART" id="SM00209">
    <property type="entry name" value="TSP1"/>
    <property type="match status" value="1"/>
</dbReference>
<keyword evidence="1" id="KW-0677">Repeat</keyword>
<dbReference type="Gene3D" id="2.20.100.10">
    <property type="entry name" value="Thrombospondin type-1 (TSP1) repeat"/>
    <property type="match status" value="1"/>
</dbReference>
<reference evidence="5" key="1">
    <citation type="submission" date="2021-08" db="EMBL/GenBank/DDBJ databases">
        <authorList>
            <person name="Misof B."/>
            <person name="Oliver O."/>
            <person name="Podsiadlowski L."/>
            <person name="Donath A."/>
            <person name="Peters R."/>
            <person name="Mayer C."/>
            <person name="Rust J."/>
            <person name="Gunkel S."/>
            <person name="Lesny P."/>
            <person name="Martin S."/>
            <person name="Oeyen J.P."/>
            <person name="Petersen M."/>
            <person name="Panagiotis P."/>
            <person name="Wilbrandt J."/>
            <person name="Tanja T."/>
        </authorList>
    </citation>
    <scope>NUCLEOTIDE SEQUENCE</scope>
    <source>
        <strain evidence="5">GBR_01_08_01A</strain>
        <tissue evidence="5">Thorax + abdomen</tissue>
    </source>
</reference>
<evidence type="ECO:0000256" key="4">
    <source>
        <dbReference type="SAM" id="SignalP"/>
    </source>
</evidence>
<gene>
    <name evidence="5" type="ORF">KPH14_007544</name>
</gene>
<dbReference type="PANTHER" id="PTHR22906">
    <property type="entry name" value="PROPERDIN"/>
    <property type="match status" value="1"/>
</dbReference>
<dbReference type="EMBL" id="JAIFRP010000073">
    <property type="protein sequence ID" value="KAK2579861.1"/>
    <property type="molecule type" value="Genomic_DNA"/>
</dbReference>
<evidence type="ECO:0000313" key="5">
    <source>
        <dbReference type="EMBL" id="KAK2579861.1"/>
    </source>
</evidence>
<proteinExistence type="predicted"/>
<name>A0AAD9RIT4_9HYME</name>
<dbReference type="SUPFAM" id="SSF82895">
    <property type="entry name" value="TSP-1 type 1 repeat"/>
    <property type="match status" value="1"/>
</dbReference>
<sequence>MVSLRCCKWIWIPLIVLSVFALVESEKHQDRISRLSRRVQQRHPISDENHQDLASNYILPRKKRLSPVNSPEVTTTMTTQTLPFDNKKTLLDLEKPALFNDFDKRSDSEESANDTHIRVKRTDQKFVELDNPSSFMHLDNNYLEDLADSFPRGSSDEQRWSFEKRHIRLSKRSNDYEHSNASNYQSSAFNSKVTSSDPTIIKTNITDSMISTVHYNNEEDKSRTNFSKTSNPIDSDSNTDGFYKTRFKREKKSNKNFRRRVVHGKKRKLKKNAGKKNKKKGVSPKRAGKRLSNSSKVASTLKDKRKDRAIKDNLPNVIDDYEIGSRIEKRDSSAGGSKIDIAKRDISSDKLDVPVASEQRESLREGATNEEGAAVDETQRDKRSPLGNMSVPKKREIPSRISRVNFKREKSRSKRNGSNDLIVPKIPNESTSSSVFVSSESEIQIPAENPRGNRAVKSIEEIKELAEKLVTKVNELQNYLGYENPRGNRHGGKKKVESREIEVPRDNATRVEEEVILETPKLVDECVRIGDLSSALKTLDDRNVSTSKLGEATEKINLLNDQTGPLSKRMVRKSRIKRKSRRKWGRWTGWSSCSVTCGKGRQIRWRHCLRDCSTVETEMEEKTCQLPSCPPGKFLGIF</sequence>
<keyword evidence="2" id="KW-1015">Disulfide bond</keyword>
<dbReference type="AlphaFoldDB" id="A0AAD9RIT4"/>
<keyword evidence="4" id="KW-0732">Signal</keyword>
<dbReference type="Pfam" id="PF00090">
    <property type="entry name" value="TSP_1"/>
    <property type="match status" value="1"/>
</dbReference>
<dbReference type="PROSITE" id="PS50092">
    <property type="entry name" value="TSP1"/>
    <property type="match status" value="1"/>
</dbReference>
<comment type="caution">
    <text evidence="5">The sequence shown here is derived from an EMBL/GenBank/DDBJ whole genome shotgun (WGS) entry which is preliminary data.</text>
</comment>
<accession>A0AAD9RIT4</accession>
<dbReference type="InterPro" id="IPR036383">
    <property type="entry name" value="TSP1_rpt_sf"/>
</dbReference>
<feature type="region of interest" description="Disordered" evidence="3">
    <location>
        <begin position="350"/>
        <end position="435"/>
    </location>
</feature>